<name>A0AAV7RH32_PLEWA</name>
<gene>
    <name evidence="2" type="ORF">NDU88_003565</name>
</gene>
<dbReference type="AlphaFoldDB" id="A0AAV7RH32"/>
<feature type="region of interest" description="Disordered" evidence="1">
    <location>
        <begin position="1"/>
        <end position="24"/>
    </location>
</feature>
<comment type="caution">
    <text evidence="2">The sequence shown here is derived from an EMBL/GenBank/DDBJ whole genome shotgun (WGS) entry which is preliminary data.</text>
</comment>
<accession>A0AAV7RH32</accession>
<proteinExistence type="predicted"/>
<sequence>MPNAPLGSRQRRAQGINSFTKNKERGVDSTTLLETDTLVSSAPVIFLRPSKINRVQLPAGEPGHEGLQPLPRAMVFKEFSLLQQASTSGAQRCGRSAPRQRHHPAEQPRAQRPSPAPCIGPEPLLPGLRLRRGSVLRRQAPGGVTPLRAVSVWAADAAEEPAAQRAALTLKRRPRAPMCGRGRQSKSRAVGGNHGNIISISRNFGIPTVELLLGYPWSRYKFLNKRIHL</sequence>
<feature type="compositionally biased region" description="Pro residues" evidence="1">
    <location>
        <begin position="114"/>
        <end position="123"/>
    </location>
</feature>
<evidence type="ECO:0000313" key="2">
    <source>
        <dbReference type="EMBL" id="KAJ1150776.1"/>
    </source>
</evidence>
<dbReference type="Proteomes" id="UP001066276">
    <property type="component" value="Chromosome 5"/>
</dbReference>
<organism evidence="2 3">
    <name type="scientific">Pleurodeles waltl</name>
    <name type="common">Iberian ribbed newt</name>
    <dbReference type="NCBI Taxonomy" id="8319"/>
    <lineage>
        <taxon>Eukaryota</taxon>
        <taxon>Metazoa</taxon>
        <taxon>Chordata</taxon>
        <taxon>Craniata</taxon>
        <taxon>Vertebrata</taxon>
        <taxon>Euteleostomi</taxon>
        <taxon>Amphibia</taxon>
        <taxon>Batrachia</taxon>
        <taxon>Caudata</taxon>
        <taxon>Salamandroidea</taxon>
        <taxon>Salamandridae</taxon>
        <taxon>Pleurodelinae</taxon>
        <taxon>Pleurodeles</taxon>
    </lineage>
</organism>
<feature type="region of interest" description="Disordered" evidence="1">
    <location>
        <begin position="87"/>
        <end position="123"/>
    </location>
</feature>
<dbReference type="EMBL" id="JANPWB010000009">
    <property type="protein sequence ID" value="KAJ1150776.1"/>
    <property type="molecule type" value="Genomic_DNA"/>
</dbReference>
<evidence type="ECO:0000313" key="3">
    <source>
        <dbReference type="Proteomes" id="UP001066276"/>
    </source>
</evidence>
<protein>
    <submittedName>
        <fullName evidence="2">Uncharacterized protein</fullName>
    </submittedName>
</protein>
<evidence type="ECO:0000256" key="1">
    <source>
        <dbReference type="SAM" id="MobiDB-lite"/>
    </source>
</evidence>
<reference evidence="2" key="1">
    <citation type="journal article" date="2022" name="bioRxiv">
        <title>Sequencing and chromosome-scale assembly of the giantPleurodeles waltlgenome.</title>
        <authorList>
            <person name="Brown T."/>
            <person name="Elewa A."/>
            <person name="Iarovenko S."/>
            <person name="Subramanian E."/>
            <person name="Araus A.J."/>
            <person name="Petzold A."/>
            <person name="Susuki M."/>
            <person name="Suzuki K.-i.T."/>
            <person name="Hayashi T."/>
            <person name="Toyoda A."/>
            <person name="Oliveira C."/>
            <person name="Osipova E."/>
            <person name="Leigh N.D."/>
            <person name="Simon A."/>
            <person name="Yun M.H."/>
        </authorList>
    </citation>
    <scope>NUCLEOTIDE SEQUENCE</scope>
    <source>
        <strain evidence="2">20211129_DDA</strain>
        <tissue evidence="2">Liver</tissue>
    </source>
</reference>
<keyword evidence="3" id="KW-1185">Reference proteome</keyword>